<proteinExistence type="predicted"/>
<dbReference type="CDD" id="cd00085">
    <property type="entry name" value="HNHc"/>
    <property type="match status" value="1"/>
</dbReference>
<sequence length="280" mass="32754">MKIGELVKQHIKDIFSNCEIAEHDEIYHLLDYKDSKNMFGVNYPFCTELENIEQSESKRYWTEIYIVRSKRVRVTSQWFEKSRESFLKYIESKGISVENNLENSTNNEHKALSPFKNNSNSRYRGAAIGNSQNLFIRNILSNLGQESFTENDWNLTKDYFLYKCAYCALEAELLIEHAIPINKEKLGEHKLGNVVPSCKTCNSRKAGKDFREFLGDDTAAIEKIEQYMDSRNYVPLEDNEQIKMILNMAYKEVGFLAERYVTIINELFSHSINNYKQPNE</sequence>
<evidence type="ECO:0000313" key="3">
    <source>
        <dbReference type="Proteomes" id="UP000282438"/>
    </source>
</evidence>
<organism evidence="2 3">
    <name type="scientific">Iodobacter ciconiae</name>
    <dbReference type="NCBI Taxonomy" id="2496266"/>
    <lineage>
        <taxon>Bacteria</taxon>
        <taxon>Pseudomonadati</taxon>
        <taxon>Pseudomonadota</taxon>
        <taxon>Betaproteobacteria</taxon>
        <taxon>Neisseriales</taxon>
        <taxon>Chitinibacteraceae</taxon>
        <taxon>Iodobacter</taxon>
    </lineage>
</organism>
<dbReference type="Gene3D" id="1.10.30.50">
    <property type="match status" value="1"/>
</dbReference>
<accession>A0A3S8ZP26</accession>
<dbReference type="Pfam" id="PF01844">
    <property type="entry name" value="HNH"/>
    <property type="match status" value="1"/>
</dbReference>
<keyword evidence="2" id="KW-0540">Nuclease</keyword>
<dbReference type="KEGG" id="iod:EJO50_00580"/>
<dbReference type="InterPro" id="IPR003615">
    <property type="entry name" value="HNH_nuc"/>
</dbReference>
<dbReference type="GO" id="GO:0008270">
    <property type="term" value="F:zinc ion binding"/>
    <property type="evidence" value="ECO:0007669"/>
    <property type="project" value="InterPro"/>
</dbReference>
<keyword evidence="2" id="KW-0255">Endonuclease</keyword>
<reference evidence="2 3" key="1">
    <citation type="submission" date="2018-12" db="EMBL/GenBank/DDBJ databases">
        <title>Complete genome sequence of Iodobacter sp. H11R3.</title>
        <authorList>
            <person name="Bae J.-W."/>
        </authorList>
    </citation>
    <scope>NUCLEOTIDE SEQUENCE [LARGE SCALE GENOMIC DNA]</scope>
    <source>
        <strain evidence="2 3">H11R3</strain>
    </source>
</reference>
<keyword evidence="2" id="KW-0378">Hydrolase</keyword>
<dbReference type="RefSeq" id="WP_125971087.1">
    <property type="nucleotide sequence ID" value="NZ_CP034433.1"/>
</dbReference>
<keyword evidence="3" id="KW-1185">Reference proteome</keyword>
<evidence type="ECO:0000259" key="1">
    <source>
        <dbReference type="SMART" id="SM00507"/>
    </source>
</evidence>
<dbReference type="GO" id="GO:0003676">
    <property type="term" value="F:nucleic acid binding"/>
    <property type="evidence" value="ECO:0007669"/>
    <property type="project" value="InterPro"/>
</dbReference>
<dbReference type="EMBL" id="CP034433">
    <property type="protein sequence ID" value="AZN35111.1"/>
    <property type="molecule type" value="Genomic_DNA"/>
</dbReference>
<protein>
    <submittedName>
        <fullName evidence="2">HNH endonuclease</fullName>
    </submittedName>
</protein>
<dbReference type="GO" id="GO:0004519">
    <property type="term" value="F:endonuclease activity"/>
    <property type="evidence" value="ECO:0007669"/>
    <property type="project" value="UniProtKB-KW"/>
</dbReference>
<evidence type="ECO:0000313" key="2">
    <source>
        <dbReference type="EMBL" id="AZN35111.1"/>
    </source>
</evidence>
<dbReference type="Proteomes" id="UP000282438">
    <property type="component" value="Chromosome"/>
</dbReference>
<dbReference type="InterPro" id="IPR002711">
    <property type="entry name" value="HNH"/>
</dbReference>
<name>A0A3S8ZP26_9NEIS</name>
<dbReference type="SMART" id="SM00507">
    <property type="entry name" value="HNHc"/>
    <property type="match status" value="1"/>
</dbReference>
<gene>
    <name evidence="2" type="ORF">EJO50_00580</name>
</gene>
<dbReference type="AlphaFoldDB" id="A0A3S8ZP26"/>
<dbReference type="OrthoDB" id="9802901at2"/>
<feature type="domain" description="HNH nuclease" evidence="1">
    <location>
        <begin position="151"/>
        <end position="203"/>
    </location>
</feature>